<keyword evidence="10" id="KW-0464">Manganese</keyword>
<sequence length="567" mass="66230">MAIELEPEYYLDNFRQLTDFVTVRYSDLLDLDEARFLSDFAVLSRDAQKLYVRMLTRKGDVFRRSKLQYAEITDIDEAARELARMDFIDTNPSLSLDTILKLFSKPEITAAVGDESLNRLRRDELEQSLLADATRIPELIACVASLDELFLLCRAQVFDTLKLLFFGNLRQDMTEFVLKDLGLYTFAEYSLDDESRFFHHRDQVNAHLHYYGVLDQFTDDDLQDASRLTELIAQLPVAPQEDRVLRRRVERVKLKFARQLERLGDLDLALAWYRECQTPPSRERQSRILIQQSEIEAGLALCETILETPRNEEELVFAQSFGARTARKHKHPWRKIKAYKPPEYSLVLPNQGQRVEMAVQNYFNESVATDSAGDNTCYYVENTLINSVFGLSIWEMMFASVPGAFFNPFQIMPSDFYERDFVECRKPLYEQWQTRVSSSDELSRCVLQNYERYYGQLNPLVFWGNIEPELLKTACHLIPITDWQHLFQRIFTDIKHNRSGLPDLILFHPDGLNPEFDSPLVTDRSYQLVEVKGPGDKLQKNQLRWMTYFAEHDIPHSVLNVTWDESP</sequence>
<organism evidence="12 13">
    <name type="scientific">Oleiphilus messinensis</name>
    <dbReference type="NCBI Taxonomy" id="141451"/>
    <lineage>
        <taxon>Bacteria</taxon>
        <taxon>Pseudomonadati</taxon>
        <taxon>Pseudomonadota</taxon>
        <taxon>Gammaproteobacteria</taxon>
        <taxon>Oceanospirillales</taxon>
        <taxon>Oleiphilaceae</taxon>
        <taxon>Oleiphilus</taxon>
    </lineage>
</organism>
<accession>A0A1Y0IEJ5</accession>
<dbReference type="InterPro" id="IPR011856">
    <property type="entry name" value="tRNA_endonuc-like_dom_sf"/>
</dbReference>
<dbReference type="EC" id="3.1.4.1" evidence="5"/>
<dbReference type="EMBL" id="CP021425">
    <property type="protein sequence ID" value="ARU58958.1"/>
    <property type="molecule type" value="Genomic_DNA"/>
</dbReference>
<keyword evidence="6" id="KW-0540">Nuclease</keyword>
<keyword evidence="13" id="KW-1185">Reference proteome</keyword>
<evidence type="ECO:0000256" key="9">
    <source>
        <dbReference type="ARBA" id="ARBA00022842"/>
    </source>
</evidence>
<evidence type="ECO:0000259" key="11">
    <source>
        <dbReference type="SMART" id="SM00990"/>
    </source>
</evidence>
<evidence type="ECO:0000256" key="3">
    <source>
        <dbReference type="ARBA" id="ARBA00001946"/>
    </source>
</evidence>
<evidence type="ECO:0000256" key="7">
    <source>
        <dbReference type="ARBA" id="ARBA00022723"/>
    </source>
</evidence>
<dbReference type="InterPro" id="IPR049125">
    <property type="entry name" value="FAN1-like_WH"/>
</dbReference>
<dbReference type="InterPro" id="IPR033315">
    <property type="entry name" value="Fan1-like"/>
</dbReference>
<dbReference type="Gene3D" id="3.40.1350.10">
    <property type="match status" value="1"/>
</dbReference>
<dbReference type="Pfam" id="PF08774">
    <property type="entry name" value="VRR_NUC"/>
    <property type="match status" value="1"/>
</dbReference>
<dbReference type="AlphaFoldDB" id="A0A1Y0IEJ5"/>
<comment type="catalytic activity">
    <reaction evidence="1">
        <text>Hydrolytically removes 5'-nucleotides successively from the 3'-hydroxy termini of 3'-hydroxy-terminated oligonucleotides.</text>
        <dbReference type="EC" id="3.1.4.1"/>
    </reaction>
</comment>
<gene>
    <name evidence="12" type="ORF">OLMES_4971</name>
</gene>
<name>A0A1Y0IEJ5_9GAMM</name>
<dbReference type="KEGG" id="ome:OLMES_4971"/>
<evidence type="ECO:0000313" key="13">
    <source>
        <dbReference type="Proteomes" id="UP000196027"/>
    </source>
</evidence>
<comment type="cofactor">
    <cofactor evidence="2">
        <name>Mn(2+)</name>
        <dbReference type="ChEBI" id="CHEBI:29035"/>
    </cofactor>
</comment>
<comment type="cofactor">
    <cofactor evidence="3">
        <name>Mg(2+)</name>
        <dbReference type="ChEBI" id="CHEBI:18420"/>
    </cofactor>
</comment>
<reference evidence="12 13" key="1">
    <citation type="submission" date="2017-05" db="EMBL/GenBank/DDBJ databases">
        <title>Genomic insights into alkan degradation activity of Oleiphilus messinensis.</title>
        <authorList>
            <person name="Kozyavkin S.A."/>
            <person name="Slesarev A.I."/>
            <person name="Golyshin P.N."/>
            <person name="Korzhenkov A."/>
            <person name="Golyshina O.N."/>
            <person name="Toshchakov S.V."/>
        </authorList>
    </citation>
    <scope>NUCLEOTIDE SEQUENCE [LARGE SCALE GENOMIC DNA]</scope>
    <source>
        <strain evidence="12 13">ME102</strain>
    </source>
</reference>
<protein>
    <recommendedName>
        <fullName evidence="5">phosphodiesterase I</fullName>
        <ecNumber evidence="5">3.1.4.1</ecNumber>
    </recommendedName>
</protein>
<evidence type="ECO:0000256" key="1">
    <source>
        <dbReference type="ARBA" id="ARBA00000983"/>
    </source>
</evidence>
<dbReference type="PANTHER" id="PTHR15749:SF4">
    <property type="entry name" value="FANCONI-ASSOCIATED NUCLEASE 1"/>
    <property type="match status" value="1"/>
</dbReference>
<evidence type="ECO:0000256" key="2">
    <source>
        <dbReference type="ARBA" id="ARBA00001936"/>
    </source>
</evidence>
<evidence type="ECO:0000256" key="4">
    <source>
        <dbReference type="ARBA" id="ARBA00005533"/>
    </source>
</evidence>
<proteinExistence type="inferred from homology"/>
<dbReference type="PANTHER" id="PTHR15749">
    <property type="entry name" value="FANCONI-ASSOCIATED NUCLEASE 1"/>
    <property type="match status" value="1"/>
</dbReference>
<dbReference type="GO" id="GO:0046872">
    <property type="term" value="F:metal ion binding"/>
    <property type="evidence" value="ECO:0007669"/>
    <property type="project" value="UniProtKB-KW"/>
</dbReference>
<evidence type="ECO:0000256" key="10">
    <source>
        <dbReference type="ARBA" id="ARBA00023211"/>
    </source>
</evidence>
<evidence type="ECO:0000256" key="8">
    <source>
        <dbReference type="ARBA" id="ARBA00022801"/>
    </source>
</evidence>
<keyword evidence="7" id="KW-0479">Metal-binding</keyword>
<dbReference type="GO" id="GO:0036297">
    <property type="term" value="P:interstrand cross-link repair"/>
    <property type="evidence" value="ECO:0007669"/>
    <property type="project" value="InterPro"/>
</dbReference>
<dbReference type="InterPro" id="IPR014883">
    <property type="entry name" value="VRR_NUC"/>
</dbReference>
<dbReference type="SMART" id="SM00990">
    <property type="entry name" value="VRR_NUC"/>
    <property type="match status" value="1"/>
</dbReference>
<dbReference type="Pfam" id="PF21315">
    <property type="entry name" value="FAN1_HTH"/>
    <property type="match status" value="1"/>
</dbReference>
<feature type="domain" description="VRR-NUC" evidence="11">
    <location>
        <begin position="437"/>
        <end position="563"/>
    </location>
</feature>
<keyword evidence="9" id="KW-0460">Magnesium</keyword>
<dbReference type="Proteomes" id="UP000196027">
    <property type="component" value="Chromosome"/>
</dbReference>
<evidence type="ECO:0000256" key="6">
    <source>
        <dbReference type="ARBA" id="ARBA00022722"/>
    </source>
</evidence>
<keyword evidence="8" id="KW-0378">Hydrolase</keyword>
<evidence type="ECO:0000313" key="12">
    <source>
        <dbReference type="EMBL" id="ARU58958.1"/>
    </source>
</evidence>
<dbReference type="RefSeq" id="WP_087463678.1">
    <property type="nucleotide sequence ID" value="NZ_CP021425.1"/>
</dbReference>
<evidence type="ECO:0000256" key="5">
    <source>
        <dbReference type="ARBA" id="ARBA00012029"/>
    </source>
</evidence>
<dbReference type="GO" id="GO:0003676">
    <property type="term" value="F:nucleic acid binding"/>
    <property type="evidence" value="ECO:0007669"/>
    <property type="project" value="InterPro"/>
</dbReference>
<comment type="similarity">
    <text evidence="4">Belongs to the FAN1 family.</text>
</comment>
<dbReference type="OrthoDB" id="9803913at2"/>
<dbReference type="GO" id="GO:0004528">
    <property type="term" value="F:phosphodiesterase I activity"/>
    <property type="evidence" value="ECO:0007669"/>
    <property type="project" value="UniProtKB-EC"/>
</dbReference>